<dbReference type="OrthoDB" id="47652at2"/>
<dbReference type="GO" id="GO:0016020">
    <property type="term" value="C:membrane"/>
    <property type="evidence" value="ECO:0007669"/>
    <property type="project" value="InterPro"/>
</dbReference>
<evidence type="ECO:0000256" key="2">
    <source>
        <dbReference type="SAM" id="Phobius"/>
    </source>
</evidence>
<dbReference type="InterPro" id="IPR003425">
    <property type="entry name" value="CCB3/YggT"/>
</dbReference>
<dbReference type="EMBL" id="PPFX01000032">
    <property type="protein sequence ID" value="PNU19366.1"/>
    <property type="molecule type" value="Genomic_DNA"/>
</dbReference>
<evidence type="ECO:0000313" key="3">
    <source>
        <dbReference type="EMBL" id="PNU19366.1"/>
    </source>
</evidence>
<comment type="caution">
    <text evidence="3">The sequence shown here is derived from an EMBL/GenBank/DDBJ whole genome shotgun (WGS) entry which is preliminary data.</text>
</comment>
<feature type="transmembrane region" description="Helical" evidence="2">
    <location>
        <begin position="71"/>
        <end position="92"/>
    </location>
</feature>
<dbReference type="PANTHER" id="PTHR33219">
    <property type="entry name" value="YLMG HOMOLOG PROTEIN 2, CHLOROPLASTIC"/>
    <property type="match status" value="1"/>
</dbReference>
<dbReference type="AlphaFoldDB" id="A0A2K2H7S3"/>
<protein>
    <submittedName>
        <fullName evidence="3">YggT family protein</fullName>
    </submittedName>
</protein>
<evidence type="ECO:0000256" key="1">
    <source>
        <dbReference type="ARBA" id="ARBA00010894"/>
    </source>
</evidence>
<feature type="transmembrane region" description="Helical" evidence="2">
    <location>
        <begin position="7"/>
        <end position="29"/>
    </location>
</feature>
<dbReference type="Proteomes" id="UP000236340">
    <property type="component" value="Unassembled WGS sequence"/>
</dbReference>
<dbReference type="PANTHER" id="PTHR33219:SF14">
    <property type="entry name" value="PROTEIN COFACTOR ASSEMBLY OF COMPLEX C SUBUNIT B CCB3, CHLOROPLASTIC-RELATED"/>
    <property type="match status" value="1"/>
</dbReference>
<accession>A0A2K2H7S3</accession>
<keyword evidence="2" id="KW-0812">Transmembrane</keyword>
<keyword evidence="2" id="KW-0472">Membrane</keyword>
<gene>
    <name evidence="3" type="ORF">C2E25_12820</name>
</gene>
<name>A0A2K2H7S3_9BACT</name>
<evidence type="ECO:0000313" key="4">
    <source>
        <dbReference type="Proteomes" id="UP000236340"/>
    </source>
</evidence>
<comment type="similarity">
    <text evidence="1">Belongs to the YggT family.</text>
</comment>
<reference evidence="3 4" key="1">
    <citation type="journal article" date="2018" name="Genome Announc.">
        <title>Genome Sequence of Geothermobacter sp. HR-1 Iron Reducer from the Loihi Seamount.</title>
        <authorList>
            <person name="Smith H."/>
            <person name="Abuyen K."/>
            <person name="Tremblay J."/>
            <person name="Savalia P."/>
            <person name="Perez-Rodriguez I."/>
            <person name="Emerson D."/>
            <person name="Tully B."/>
            <person name="Amend J."/>
        </authorList>
    </citation>
    <scope>NUCLEOTIDE SEQUENCE [LARGE SCALE GENOMIC DNA]</scope>
    <source>
        <strain evidence="3 4">HR-1</strain>
    </source>
</reference>
<proteinExistence type="inferred from homology"/>
<dbReference type="RefSeq" id="WP_103116129.1">
    <property type="nucleotide sequence ID" value="NZ_PPFX01000032.1"/>
</dbReference>
<dbReference type="Pfam" id="PF02325">
    <property type="entry name" value="CCB3_YggT"/>
    <property type="match status" value="1"/>
</dbReference>
<organism evidence="3 4">
    <name type="scientific">Geothermobacter hydrogeniphilus</name>
    <dbReference type="NCBI Taxonomy" id="1969733"/>
    <lineage>
        <taxon>Bacteria</taxon>
        <taxon>Pseudomonadati</taxon>
        <taxon>Thermodesulfobacteriota</taxon>
        <taxon>Desulfuromonadia</taxon>
        <taxon>Desulfuromonadales</taxon>
        <taxon>Geothermobacteraceae</taxon>
        <taxon>Geothermobacter</taxon>
    </lineage>
</organism>
<sequence>MGIIFESLISIVNLVFQIYLFIVIGRALISWVNPDPYNPIVRFLHNATEPVLFRIRRLVPLQFGGFDFSPIILMLALEVGRKLVVGLIVMLAGSMGAW</sequence>
<keyword evidence="2" id="KW-1133">Transmembrane helix</keyword>